<accession>A0ABX5VBL4</accession>
<evidence type="ECO:0000313" key="1">
    <source>
        <dbReference type="EMBL" id="QCT95024.1"/>
    </source>
</evidence>
<organism evidence="1 2">
    <name type="scientific">Caminibacter mediatlanticus TB-2</name>
    <dbReference type="NCBI Taxonomy" id="391592"/>
    <lineage>
        <taxon>Bacteria</taxon>
        <taxon>Pseudomonadati</taxon>
        <taxon>Campylobacterota</taxon>
        <taxon>Epsilonproteobacteria</taxon>
        <taxon>Nautiliales</taxon>
        <taxon>Nautiliaceae</taxon>
        <taxon>Caminibacter</taxon>
    </lineage>
</organism>
<name>A0ABX5VBL4_9BACT</name>
<dbReference type="EMBL" id="CP040463">
    <property type="protein sequence ID" value="QCT95024.1"/>
    <property type="molecule type" value="Genomic_DNA"/>
</dbReference>
<evidence type="ECO:0000313" key="2">
    <source>
        <dbReference type="Proteomes" id="UP000306825"/>
    </source>
</evidence>
<dbReference type="InterPro" id="IPR019292">
    <property type="entry name" value="McrC"/>
</dbReference>
<dbReference type="RefSeq" id="WP_138323679.1">
    <property type="nucleotide sequence ID" value="NZ_CP040463.1"/>
</dbReference>
<protein>
    <recommendedName>
        <fullName evidence="3">Restriction endonuclease</fullName>
    </recommendedName>
</protein>
<gene>
    <name evidence="1" type="ORF">FE773_07420</name>
</gene>
<dbReference type="PANTHER" id="PTHR38733:SF1">
    <property type="entry name" value="TYPE IV METHYL-DIRECTED RESTRICTION ENZYME ECOKMCRBC"/>
    <property type="match status" value="1"/>
</dbReference>
<sequence>MKILKMQIIEHQEIEKNKISKEFYEFLEEKAKTTKFLSFSKRGNLKANQYVGIIAFGNEIIEIYPKVSNIDDTIESKQVLMKMLSKVYDLNIDIEDKANLNKHNYILDFLIEIFILLVEDIIKKGIIRDYVLINANEKFLKGRLDISKHIQKNFIHQERFYVEYDEYLIDCLENQIIKTTLYKLLKISKNKELNKKLRQLFFIFDDVSVIDKSQIKKISFNRLNKHYKKTINLAKLILNNLGLEVFNGENEAFSILFDMNKLFEEYFGKVGLNNEYKKSKKYLFKDNTKLLKPDFIKNSEIYDTKWKIINSFDDISESDLYQMLSYALKFNTKKVNLVYPFYEINSLPSKYVKICDKEIEFNFLFYDLKKDWFANRT</sequence>
<proteinExistence type="predicted"/>
<reference evidence="1 2" key="1">
    <citation type="submission" date="2019-05" db="EMBL/GenBank/DDBJ databases">
        <title>A comparative analysis of the Nautiliaceae.</title>
        <authorList>
            <person name="Grosche A."/>
            <person name="Smedile F."/>
            <person name="Vetriani C."/>
        </authorList>
    </citation>
    <scope>NUCLEOTIDE SEQUENCE [LARGE SCALE GENOMIC DNA]</scope>
    <source>
        <strain evidence="1 2">TB-2</strain>
    </source>
</reference>
<dbReference type="Proteomes" id="UP000306825">
    <property type="component" value="Chromosome"/>
</dbReference>
<keyword evidence="2" id="KW-1185">Reference proteome</keyword>
<dbReference type="Pfam" id="PF10117">
    <property type="entry name" value="McrBC"/>
    <property type="match status" value="1"/>
</dbReference>
<evidence type="ECO:0008006" key="3">
    <source>
        <dbReference type="Google" id="ProtNLM"/>
    </source>
</evidence>
<dbReference type="PANTHER" id="PTHR38733">
    <property type="entry name" value="PROTEIN MCRC"/>
    <property type="match status" value="1"/>
</dbReference>